<reference evidence="4" key="2">
    <citation type="submission" date="2023-01" db="EMBL/GenBank/DDBJ databases">
        <title>Draft genome sequence of Portibacter lacus strain NBRC 108769.</title>
        <authorList>
            <person name="Sun Q."/>
            <person name="Mori K."/>
        </authorList>
    </citation>
    <scope>NUCLEOTIDE SEQUENCE</scope>
    <source>
        <strain evidence="4">NBRC 108769</strain>
    </source>
</reference>
<dbReference type="InterPro" id="IPR000184">
    <property type="entry name" value="Bac_surfAg_D15"/>
</dbReference>
<keyword evidence="2" id="KW-0472">Membrane</keyword>
<feature type="domain" description="Bacterial surface antigen (D15)" evidence="3">
    <location>
        <begin position="113"/>
        <end position="414"/>
    </location>
</feature>
<name>A0AA37SM61_9BACT</name>
<sequence length="414" mass="47907">MYMKGYGFMLLCFFLGTNFCIGQRIEGLKKMDMDYIHLFTSFDDQEASTISELELDLQRIKNIPGIGRADLMFDSISQDYVFTIKEVTTLLPIVNFGGITDNYWYKLGLSDYNLFGQGKNVSIHYQNNNGRHSGQLYYRDPYLIGNRWGYSLDLNTWSSEEPLFFEEGIVNYDFNYKNIGGSVIRNFGIHRMLELGANYFVESYEKSERQPLEMPPGPVSLIQPKLLINTSYESNFVDYHFFFLSGSHWKATMQNVYNLDEKDLFHILQLQYKNYIKFGKIGNLAMRLRFALSTNNYSPFAPFVIDSYVNIRGVGNRIDRGTGQAIFNIEYRHTLLSRYPFGIQVVVFSDLGSWRNPGGELSELVDIESVRHFVGGGFRFVYQQIFGATFRIDYGVDIYDLSQRGFVIGLGQYF</sequence>
<comment type="subcellular location">
    <subcellularLocation>
        <location evidence="1">Membrane</location>
    </subcellularLocation>
</comment>
<keyword evidence="5" id="KW-1185">Reference proteome</keyword>
<evidence type="ECO:0000313" key="5">
    <source>
        <dbReference type="Proteomes" id="UP001156666"/>
    </source>
</evidence>
<evidence type="ECO:0000256" key="1">
    <source>
        <dbReference type="ARBA" id="ARBA00004370"/>
    </source>
</evidence>
<dbReference type="Proteomes" id="UP001156666">
    <property type="component" value="Unassembled WGS sequence"/>
</dbReference>
<dbReference type="EMBL" id="BSOH01000005">
    <property type="protein sequence ID" value="GLR16435.1"/>
    <property type="molecule type" value="Genomic_DNA"/>
</dbReference>
<protein>
    <recommendedName>
        <fullName evidence="3">Bacterial surface antigen (D15) domain-containing protein</fullName>
    </recommendedName>
</protein>
<comment type="caution">
    <text evidence="4">The sequence shown here is derived from an EMBL/GenBank/DDBJ whole genome shotgun (WGS) entry which is preliminary data.</text>
</comment>
<evidence type="ECO:0000256" key="2">
    <source>
        <dbReference type="ARBA" id="ARBA00023136"/>
    </source>
</evidence>
<accession>A0AA37SM61</accession>
<proteinExistence type="predicted"/>
<evidence type="ECO:0000313" key="4">
    <source>
        <dbReference type="EMBL" id="GLR16435.1"/>
    </source>
</evidence>
<dbReference type="GO" id="GO:0019867">
    <property type="term" value="C:outer membrane"/>
    <property type="evidence" value="ECO:0007669"/>
    <property type="project" value="InterPro"/>
</dbReference>
<dbReference type="Gene3D" id="2.40.160.50">
    <property type="entry name" value="membrane protein fhac: a member of the omp85/tpsb transporter family"/>
    <property type="match status" value="1"/>
</dbReference>
<gene>
    <name evidence="4" type="ORF">GCM10007940_10500</name>
</gene>
<organism evidence="4 5">
    <name type="scientific">Portibacter lacus</name>
    <dbReference type="NCBI Taxonomy" id="1099794"/>
    <lineage>
        <taxon>Bacteria</taxon>
        <taxon>Pseudomonadati</taxon>
        <taxon>Bacteroidota</taxon>
        <taxon>Saprospiria</taxon>
        <taxon>Saprospirales</taxon>
        <taxon>Haliscomenobacteraceae</taxon>
        <taxon>Portibacter</taxon>
    </lineage>
</organism>
<evidence type="ECO:0000259" key="3">
    <source>
        <dbReference type="Pfam" id="PF01103"/>
    </source>
</evidence>
<dbReference type="Pfam" id="PF01103">
    <property type="entry name" value="Omp85"/>
    <property type="match status" value="1"/>
</dbReference>
<dbReference type="AlphaFoldDB" id="A0AA37SM61"/>
<reference evidence="4" key="1">
    <citation type="journal article" date="2014" name="Int. J. Syst. Evol. Microbiol.">
        <title>Complete genome sequence of Corynebacterium casei LMG S-19264T (=DSM 44701T), isolated from a smear-ripened cheese.</title>
        <authorList>
            <consortium name="US DOE Joint Genome Institute (JGI-PGF)"/>
            <person name="Walter F."/>
            <person name="Albersmeier A."/>
            <person name="Kalinowski J."/>
            <person name="Ruckert C."/>
        </authorList>
    </citation>
    <scope>NUCLEOTIDE SEQUENCE</scope>
    <source>
        <strain evidence="4">NBRC 108769</strain>
    </source>
</reference>